<organism evidence="2 3">
    <name type="scientific">Trichonephila clavipes</name>
    <name type="common">Golden silk orbweaver</name>
    <name type="synonym">Nephila clavipes</name>
    <dbReference type="NCBI Taxonomy" id="2585209"/>
    <lineage>
        <taxon>Eukaryota</taxon>
        <taxon>Metazoa</taxon>
        <taxon>Ecdysozoa</taxon>
        <taxon>Arthropoda</taxon>
        <taxon>Chelicerata</taxon>
        <taxon>Arachnida</taxon>
        <taxon>Araneae</taxon>
        <taxon>Araneomorphae</taxon>
        <taxon>Entelegynae</taxon>
        <taxon>Araneoidea</taxon>
        <taxon>Nephilidae</taxon>
        <taxon>Trichonephila</taxon>
    </lineage>
</organism>
<reference evidence="2" key="1">
    <citation type="submission" date="2020-08" db="EMBL/GenBank/DDBJ databases">
        <title>Multicomponent nature underlies the extraordinary mechanical properties of spider dragline silk.</title>
        <authorList>
            <person name="Kono N."/>
            <person name="Nakamura H."/>
            <person name="Mori M."/>
            <person name="Yoshida Y."/>
            <person name="Ohtoshi R."/>
            <person name="Malay A.D."/>
            <person name="Moran D.A.P."/>
            <person name="Tomita M."/>
            <person name="Numata K."/>
            <person name="Arakawa K."/>
        </authorList>
    </citation>
    <scope>NUCLEOTIDE SEQUENCE</scope>
</reference>
<gene>
    <name evidence="2" type="ORF">TNCV_4288121</name>
</gene>
<comment type="caution">
    <text evidence="2">The sequence shown here is derived from an EMBL/GenBank/DDBJ whole genome shotgun (WGS) entry which is preliminary data.</text>
</comment>
<dbReference type="EMBL" id="BMAU01021278">
    <property type="protein sequence ID" value="GFY07876.1"/>
    <property type="molecule type" value="Genomic_DNA"/>
</dbReference>
<proteinExistence type="predicted"/>
<dbReference type="AlphaFoldDB" id="A0A8X6S8Z0"/>
<sequence>MCVVVIHYRERKLLSDIDTLEMAGKASKTTDALDARSLPAPSKTSKTFLPRKGTIKDPLSREEMHSKSVESSNVFCLEWCGS</sequence>
<keyword evidence="3" id="KW-1185">Reference proteome</keyword>
<feature type="region of interest" description="Disordered" evidence="1">
    <location>
        <begin position="32"/>
        <end position="54"/>
    </location>
</feature>
<evidence type="ECO:0000256" key="1">
    <source>
        <dbReference type="SAM" id="MobiDB-lite"/>
    </source>
</evidence>
<protein>
    <submittedName>
        <fullName evidence="2">Uncharacterized protein</fullName>
    </submittedName>
</protein>
<evidence type="ECO:0000313" key="2">
    <source>
        <dbReference type="EMBL" id="GFY07876.1"/>
    </source>
</evidence>
<accession>A0A8X6S8Z0</accession>
<evidence type="ECO:0000313" key="3">
    <source>
        <dbReference type="Proteomes" id="UP000887159"/>
    </source>
</evidence>
<name>A0A8X6S8Z0_TRICX</name>
<dbReference type="Proteomes" id="UP000887159">
    <property type="component" value="Unassembled WGS sequence"/>
</dbReference>